<accession>A0A921H629</accession>
<dbReference type="PROSITE" id="PS51257">
    <property type="entry name" value="PROKAR_LIPOPROTEIN"/>
    <property type="match status" value="1"/>
</dbReference>
<name>A0A921H629_9BACT</name>
<proteinExistence type="predicted"/>
<reference evidence="1" key="2">
    <citation type="submission" date="2021-09" db="EMBL/GenBank/DDBJ databases">
        <authorList>
            <person name="Gilroy R."/>
        </authorList>
    </citation>
    <scope>NUCLEOTIDE SEQUENCE</scope>
    <source>
        <strain evidence="1">6966</strain>
    </source>
</reference>
<reference evidence="1" key="1">
    <citation type="journal article" date="2021" name="PeerJ">
        <title>Extensive microbial diversity within the chicken gut microbiome revealed by metagenomics and culture.</title>
        <authorList>
            <person name="Gilroy R."/>
            <person name="Ravi A."/>
            <person name="Getino M."/>
            <person name="Pursley I."/>
            <person name="Horton D.L."/>
            <person name="Alikhan N.F."/>
            <person name="Baker D."/>
            <person name="Gharbi K."/>
            <person name="Hall N."/>
            <person name="Watson M."/>
            <person name="Adriaenssens E.M."/>
            <person name="Foster-Nyarko E."/>
            <person name="Jarju S."/>
            <person name="Secka A."/>
            <person name="Antonio M."/>
            <person name="Oren A."/>
            <person name="Chaudhuri R.R."/>
            <person name="La Ragione R."/>
            <person name="Hildebrand F."/>
            <person name="Pallen M.J."/>
        </authorList>
    </citation>
    <scope>NUCLEOTIDE SEQUENCE</scope>
    <source>
        <strain evidence="1">6966</strain>
    </source>
</reference>
<evidence type="ECO:0000313" key="2">
    <source>
        <dbReference type="Proteomes" id="UP000742098"/>
    </source>
</evidence>
<gene>
    <name evidence="1" type="ORF">K8V05_10710</name>
</gene>
<evidence type="ECO:0000313" key="1">
    <source>
        <dbReference type="EMBL" id="HJF71214.1"/>
    </source>
</evidence>
<protein>
    <submittedName>
        <fullName evidence="1">Uncharacterized protein</fullName>
    </submittedName>
</protein>
<dbReference type="Proteomes" id="UP000742098">
    <property type="component" value="Unassembled WGS sequence"/>
</dbReference>
<sequence>MKMRIYAILLAILFLGGCAKDTEIGKIMVPGADYTLPQGGDVTADQRILKLYETYGSYFLYEFSEKDFNWTQISGSLGDDIFRFDPIEPGKVANLLDLLQLTWFDFYDQEFLAKTMPIRIFLAETVQLQVSEFDWGTWDYILSWKDIYARYLDNQIAISNVDKNITEMSAEEKREYKSNLQSVFLEYLVTSAIIVAPDEFIAISDYLNNVSDTEEARNAGFVLNPTMDYEWSVDGNMTESNDLNAYLASLVFRTTEEWKEDIQYPLVKQKYDILVNWLKTGYGIDIVKIGNAIYE</sequence>
<dbReference type="RefSeq" id="WP_270581911.1">
    <property type="nucleotide sequence ID" value="NZ_CAMFYF010000006.1"/>
</dbReference>
<comment type="caution">
    <text evidence="1">The sequence shown here is derived from an EMBL/GenBank/DDBJ whole genome shotgun (WGS) entry which is preliminary data.</text>
</comment>
<dbReference type="AlphaFoldDB" id="A0A921H629"/>
<organism evidence="1 2">
    <name type="scientific">Butyricimonas virosa</name>
    <dbReference type="NCBI Taxonomy" id="544645"/>
    <lineage>
        <taxon>Bacteria</taxon>
        <taxon>Pseudomonadati</taxon>
        <taxon>Bacteroidota</taxon>
        <taxon>Bacteroidia</taxon>
        <taxon>Bacteroidales</taxon>
        <taxon>Odoribacteraceae</taxon>
        <taxon>Butyricimonas</taxon>
    </lineage>
</organism>
<dbReference type="EMBL" id="DYVS01000188">
    <property type="protein sequence ID" value="HJF71214.1"/>
    <property type="molecule type" value="Genomic_DNA"/>
</dbReference>
<dbReference type="Gene3D" id="3.40.390.70">
    <property type="match status" value="1"/>
</dbReference>